<evidence type="ECO:0000256" key="3">
    <source>
        <dbReference type="ARBA" id="ARBA00023219"/>
    </source>
</evidence>
<dbReference type="Proteomes" id="UP000588017">
    <property type="component" value="Unassembled WGS sequence"/>
</dbReference>
<organism evidence="4 5">
    <name type="scientific">Chelatococcus composti</name>
    <dbReference type="NCBI Taxonomy" id="1743235"/>
    <lineage>
        <taxon>Bacteria</taxon>
        <taxon>Pseudomonadati</taxon>
        <taxon>Pseudomonadota</taxon>
        <taxon>Alphaproteobacteria</taxon>
        <taxon>Hyphomicrobiales</taxon>
        <taxon>Chelatococcaceae</taxon>
        <taxon>Chelatococcus</taxon>
    </lineage>
</organism>
<evidence type="ECO:0000256" key="2">
    <source>
        <dbReference type="ARBA" id="ARBA00022612"/>
    </source>
</evidence>
<dbReference type="EMBL" id="JACHEH010000002">
    <property type="protein sequence ID" value="MBB6167127.1"/>
    <property type="molecule type" value="Genomic_DNA"/>
</dbReference>
<dbReference type="AlphaFoldDB" id="A0A841K3P9"/>
<sequence>MAATALEKEAVQRLKDARACKSQIEVDLREGYFFTAPRRSKDVSSNVITNPDRAREDESSLLHTSLAMEVAQDFATEVLNTFMPEVINWCDQKPGIEMSEDEFNDIKDDIDEQTAKIMAAIKASNFYAAAAQAFMPDLSLGTVALWIDSLRPNEPIVCQHVPLRELEINVGPYGEVDDRFIVRSTRYRHIPALLPGVRLPDDIREKVKSDPNRSCQVRWGFWRRWDDMSDVVWQWVIMIGDRVVDDGVLRGEGSCPLIVGRMNVDQSFPYGDGPMLQSLPELRRLDELEKLDIEARDFQVHPPFFYADDGVINLSGGIEPGMGYPARPWGSGAPFLPMDFGSDSMTAEFTFQKIEARIRRLHFIDFPEQVGKTPPTAEQWLDELARAKRRIGTPGKVFWKEFPAQVFLRFKYLLEQRGAIAPVKVNGNEIALVPYDPTEQAQEHQDVQIAGRILEMARAYLPQTAEVIVDGPKTLENIKEKLRDSVVVLRSQEEIARAVQQLAPVLGGGGGMPAGTEVA</sequence>
<evidence type="ECO:0000313" key="5">
    <source>
        <dbReference type="Proteomes" id="UP000588017"/>
    </source>
</evidence>
<evidence type="ECO:0000256" key="1">
    <source>
        <dbReference type="ARBA" id="ARBA00004328"/>
    </source>
</evidence>
<gene>
    <name evidence="4" type="ORF">HNQ73_000745</name>
</gene>
<accession>A0A841K3P9</accession>
<keyword evidence="5" id="KW-1185">Reference proteome</keyword>
<keyword evidence="2" id="KW-1188">Viral release from host cell</keyword>
<reference evidence="4 5" key="1">
    <citation type="submission" date="2020-08" db="EMBL/GenBank/DDBJ databases">
        <title>Genomic Encyclopedia of Type Strains, Phase IV (KMG-IV): sequencing the most valuable type-strain genomes for metagenomic binning, comparative biology and taxonomic classification.</title>
        <authorList>
            <person name="Goeker M."/>
        </authorList>
    </citation>
    <scope>NUCLEOTIDE SEQUENCE [LARGE SCALE GENOMIC DNA]</scope>
    <source>
        <strain evidence="4 5">DSM 101465</strain>
    </source>
</reference>
<proteinExistence type="predicted"/>
<comment type="subcellular location">
    <subcellularLocation>
        <location evidence="1">Virion</location>
    </subcellularLocation>
</comment>
<name>A0A841K3P9_9HYPH</name>
<protein>
    <recommendedName>
        <fullName evidence="6">Phage tail protein</fullName>
    </recommendedName>
</protein>
<comment type="caution">
    <text evidence="4">The sequence shown here is derived from an EMBL/GenBank/DDBJ whole genome shotgun (WGS) entry which is preliminary data.</text>
</comment>
<keyword evidence="3" id="KW-0231">Viral genome packaging</keyword>
<dbReference type="RefSeq" id="WP_183332405.1">
    <property type="nucleotide sequence ID" value="NZ_BMHX01000002.1"/>
</dbReference>
<dbReference type="InterPro" id="IPR020991">
    <property type="entry name" value="Connector_podovirus"/>
</dbReference>
<dbReference type="Pfam" id="PF12236">
    <property type="entry name" value="Head-tail_con"/>
    <property type="match status" value="1"/>
</dbReference>
<evidence type="ECO:0008006" key="6">
    <source>
        <dbReference type="Google" id="ProtNLM"/>
    </source>
</evidence>
<evidence type="ECO:0000313" key="4">
    <source>
        <dbReference type="EMBL" id="MBB6167127.1"/>
    </source>
</evidence>